<feature type="compositionally biased region" description="Basic and acidic residues" evidence="1">
    <location>
        <begin position="1"/>
        <end position="12"/>
    </location>
</feature>
<sequence length="65" mass="7478">MWPPDPGKKRPWAEASQPNQTLQQTARHDKFILASAHRCPAAAELCRYPITKHHNWHYDETASDA</sequence>
<gene>
    <name evidence="2" type="ORF">A6X21_05720</name>
</gene>
<evidence type="ECO:0000256" key="1">
    <source>
        <dbReference type="SAM" id="MobiDB-lite"/>
    </source>
</evidence>
<dbReference type="Proteomes" id="UP000094828">
    <property type="component" value="Unassembled WGS sequence"/>
</dbReference>
<comment type="caution">
    <text evidence="2">The sequence shown here is derived from an EMBL/GenBank/DDBJ whole genome shotgun (WGS) entry which is preliminary data.</text>
</comment>
<organism evidence="2 3">
    <name type="scientific">Planctopirus hydrillae</name>
    <dbReference type="NCBI Taxonomy" id="1841610"/>
    <lineage>
        <taxon>Bacteria</taxon>
        <taxon>Pseudomonadati</taxon>
        <taxon>Planctomycetota</taxon>
        <taxon>Planctomycetia</taxon>
        <taxon>Planctomycetales</taxon>
        <taxon>Planctomycetaceae</taxon>
        <taxon>Planctopirus</taxon>
    </lineage>
</organism>
<reference evidence="2 3" key="1">
    <citation type="submission" date="2016-05" db="EMBL/GenBank/DDBJ databases">
        <title>Genomic and physiological characterization of Planctopirus sp. isolated from fresh water lake.</title>
        <authorList>
            <person name="Subhash Y."/>
            <person name="Ramana C."/>
        </authorList>
    </citation>
    <scope>NUCLEOTIDE SEQUENCE [LARGE SCALE GENOMIC DNA]</scope>
    <source>
        <strain evidence="2 3">JC280</strain>
    </source>
</reference>
<dbReference type="AlphaFoldDB" id="A0A1C3EBB3"/>
<feature type="region of interest" description="Disordered" evidence="1">
    <location>
        <begin position="1"/>
        <end position="23"/>
    </location>
</feature>
<name>A0A1C3EBB3_9PLAN</name>
<dbReference type="STRING" id="1841610.A6X21_05720"/>
<protein>
    <submittedName>
        <fullName evidence="2">Uncharacterized protein</fullName>
    </submittedName>
</protein>
<proteinExistence type="predicted"/>
<evidence type="ECO:0000313" key="3">
    <source>
        <dbReference type="Proteomes" id="UP000094828"/>
    </source>
</evidence>
<accession>A0A1C3EBB3</accession>
<dbReference type="EMBL" id="LYDR01000108">
    <property type="protein sequence ID" value="ODA30529.1"/>
    <property type="molecule type" value="Genomic_DNA"/>
</dbReference>
<evidence type="ECO:0000313" key="2">
    <source>
        <dbReference type="EMBL" id="ODA30529.1"/>
    </source>
</evidence>
<keyword evidence="3" id="KW-1185">Reference proteome</keyword>